<keyword evidence="4 5" id="KW-0067">ATP-binding</keyword>
<evidence type="ECO:0000256" key="2">
    <source>
        <dbReference type="ARBA" id="ARBA00022598"/>
    </source>
</evidence>
<keyword evidence="1 5" id="KW-0474">Menaquinone biosynthesis</keyword>
<dbReference type="InterPro" id="IPR042099">
    <property type="entry name" value="ANL_N_sf"/>
</dbReference>
<protein>
    <recommendedName>
        <fullName evidence="5">2-succinylbenzoate--CoA ligase</fullName>
        <ecNumber evidence="5">6.2.1.26</ecNumber>
    </recommendedName>
    <alternativeName>
        <fullName evidence="5">o-succinylbenzoyl-CoA synthetase</fullName>
        <shortName evidence="5">OSB-CoA synthetase</shortName>
    </alternativeName>
</protein>
<dbReference type="HOGENOM" id="CLU_000022_59_0_9"/>
<dbReference type="InterPro" id="IPR010192">
    <property type="entry name" value="MenE"/>
</dbReference>
<dbReference type="Pfam" id="PF00501">
    <property type="entry name" value="AMP-binding"/>
    <property type="match status" value="1"/>
</dbReference>
<dbReference type="PANTHER" id="PTHR43767:SF1">
    <property type="entry name" value="NONRIBOSOMAL PEPTIDE SYNTHASE PES1 (EUROFUNG)-RELATED"/>
    <property type="match status" value="1"/>
</dbReference>
<dbReference type="NCBIfam" id="TIGR01923">
    <property type="entry name" value="menE"/>
    <property type="match status" value="1"/>
</dbReference>
<dbReference type="Pfam" id="PF13193">
    <property type="entry name" value="AMP-binding_C"/>
    <property type="match status" value="1"/>
</dbReference>
<dbReference type="GO" id="GO:0008756">
    <property type="term" value="F:o-succinylbenzoate-CoA ligase activity"/>
    <property type="evidence" value="ECO:0007669"/>
    <property type="project" value="UniProtKB-UniRule"/>
</dbReference>
<comment type="pathway">
    <text evidence="5">Quinol/quinone metabolism; menaquinone biosynthesis.</text>
</comment>
<evidence type="ECO:0000313" key="9">
    <source>
        <dbReference type="Proteomes" id="UP000033695"/>
    </source>
</evidence>
<evidence type="ECO:0000313" key="8">
    <source>
        <dbReference type="EMBL" id="KJY51141.1"/>
    </source>
</evidence>
<dbReference type="EC" id="6.2.1.26" evidence="5"/>
<dbReference type="GO" id="GO:0005524">
    <property type="term" value="F:ATP binding"/>
    <property type="evidence" value="ECO:0007669"/>
    <property type="project" value="UniProtKB-KW"/>
</dbReference>
<dbReference type="NCBIfam" id="NF002966">
    <property type="entry name" value="PRK03640.1"/>
    <property type="match status" value="1"/>
</dbReference>
<keyword evidence="9" id="KW-1185">Reference proteome</keyword>
<dbReference type="Proteomes" id="UP000033695">
    <property type="component" value="Unassembled WGS sequence"/>
</dbReference>
<dbReference type="SUPFAM" id="SSF56801">
    <property type="entry name" value="Acetyl-CoA synthetase-like"/>
    <property type="match status" value="1"/>
</dbReference>
<dbReference type="Gene3D" id="3.40.50.12780">
    <property type="entry name" value="N-terminal domain of ligase-like"/>
    <property type="match status" value="1"/>
</dbReference>
<dbReference type="RefSeq" id="WP_045922095.1">
    <property type="nucleotide sequence ID" value="NZ_JBHTHW010000004.1"/>
</dbReference>
<dbReference type="InterPro" id="IPR050237">
    <property type="entry name" value="ATP-dep_AMP-bd_enzyme"/>
</dbReference>
<evidence type="ECO:0000259" key="7">
    <source>
        <dbReference type="Pfam" id="PF13193"/>
    </source>
</evidence>
<dbReference type="InterPro" id="IPR020845">
    <property type="entry name" value="AMP-binding_CS"/>
</dbReference>
<dbReference type="PANTHER" id="PTHR43767">
    <property type="entry name" value="LONG-CHAIN-FATTY-ACID--COA LIGASE"/>
    <property type="match status" value="1"/>
</dbReference>
<keyword evidence="2 5" id="KW-0436">Ligase</keyword>
<evidence type="ECO:0000256" key="5">
    <source>
        <dbReference type="HAMAP-Rule" id="MF_00731"/>
    </source>
</evidence>
<comment type="pathway">
    <text evidence="5">Quinol/quinone metabolism; 1,4-dihydroxy-2-naphthoate biosynthesis; 1,4-dihydroxy-2-naphthoate from chorismate: step 5/7.</text>
</comment>
<dbReference type="AlphaFoldDB" id="A0A0F4L0N4"/>
<organism evidence="8 9">
    <name type="scientific">Bombilactobacillus mellis</name>
    <dbReference type="NCBI Taxonomy" id="1218508"/>
    <lineage>
        <taxon>Bacteria</taxon>
        <taxon>Bacillati</taxon>
        <taxon>Bacillota</taxon>
        <taxon>Bacilli</taxon>
        <taxon>Lactobacillales</taxon>
        <taxon>Lactobacillaceae</taxon>
        <taxon>Bombilactobacillus</taxon>
    </lineage>
</organism>
<evidence type="ECO:0000256" key="1">
    <source>
        <dbReference type="ARBA" id="ARBA00022428"/>
    </source>
</evidence>
<dbReference type="Gene3D" id="3.30.300.30">
    <property type="match status" value="1"/>
</dbReference>
<reference evidence="8 9" key="1">
    <citation type="submission" date="2014-12" db="EMBL/GenBank/DDBJ databases">
        <title>Comparative genomics of the lactic acid bacteria isolated from the honey bee gut.</title>
        <authorList>
            <person name="Ellegaard K.M."/>
            <person name="Tamarit D."/>
            <person name="Javelind E."/>
            <person name="Olofsson T."/>
            <person name="Andersson S.G."/>
            <person name="Vasquez A."/>
        </authorList>
    </citation>
    <scope>NUCLEOTIDE SEQUENCE [LARGE SCALE GENOMIC DNA]</scope>
    <source>
        <strain evidence="8 9">Hon2</strain>
    </source>
</reference>
<accession>A0A0F4L0N4</accession>
<dbReference type="STRING" id="1218508.JG29_01850"/>
<evidence type="ECO:0000259" key="6">
    <source>
        <dbReference type="Pfam" id="PF00501"/>
    </source>
</evidence>
<keyword evidence="3 5" id="KW-0547">Nucleotide-binding</keyword>
<feature type="domain" description="AMP-dependent synthetase/ligase" evidence="6">
    <location>
        <begin position="7"/>
        <end position="340"/>
    </location>
</feature>
<dbReference type="UniPathway" id="UPA00079"/>
<comment type="catalytic activity">
    <reaction evidence="5">
        <text>2-succinylbenzoate + ATP + CoA = 2-succinylbenzoyl-CoA + AMP + diphosphate</text>
        <dbReference type="Rhea" id="RHEA:17009"/>
        <dbReference type="ChEBI" id="CHEBI:18325"/>
        <dbReference type="ChEBI" id="CHEBI:30616"/>
        <dbReference type="ChEBI" id="CHEBI:33019"/>
        <dbReference type="ChEBI" id="CHEBI:57287"/>
        <dbReference type="ChEBI" id="CHEBI:57364"/>
        <dbReference type="ChEBI" id="CHEBI:456215"/>
        <dbReference type="EC" id="6.2.1.26"/>
    </reaction>
</comment>
<gene>
    <name evidence="5 8" type="primary">menE</name>
    <name evidence="8" type="ORF">JG29_01850</name>
</gene>
<sequence length="479" mass="53920">MENWLNKRAQLSPQKTAIVYQGQRFSFAQVAQKVHQQAQLLQGLNIKNQDRVAIFGTNSLETYYNILALQQLGAIIVFLNIRLAPNELAYQIENAQVKFCLVDSTLTDSAISQVPQVHLISRQQLKEVAPKSYTPAAVDLAQVASIMYTSGTTGQPKGVLQTWGNHWSSAINTLLNFEVTSQDAWLCTVPLFHISGFSILLRSLIYGITLYLEPHFDAQKCQQLLVKEPITIFSVVPTMLKQLLEKHTQPYNSHFRIMFLGGGPIDLPTLKSCQKYQIPTIQSYGMTETCSNVAALKPEDALRKLGSSGQALFSNQLRIDPPNSVGEIQLQSPALAVGYWHNQELYQSKFTADGWYKTGDVGYLDAENFLFVKGRIDQMFISGGENIFPLEIENVYSQLPSIQDFVVTHKKDALYGAVPIAYFTSSDRNLQRQVLQNFGRQHLAHYKVPVEFRQIQQFPRTASGKIQRTALPTLKFKLL</sequence>
<dbReference type="HAMAP" id="MF_00731">
    <property type="entry name" value="MenE"/>
    <property type="match status" value="1"/>
</dbReference>
<dbReference type="GO" id="GO:0009234">
    <property type="term" value="P:menaquinone biosynthetic process"/>
    <property type="evidence" value="ECO:0007669"/>
    <property type="project" value="UniProtKB-UniRule"/>
</dbReference>
<evidence type="ECO:0000256" key="3">
    <source>
        <dbReference type="ARBA" id="ARBA00022741"/>
    </source>
</evidence>
<comment type="caution">
    <text evidence="8">The sequence shown here is derived from an EMBL/GenBank/DDBJ whole genome shotgun (WGS) entry which is preliminary data.</text>
</comment>
<name>A0A0F4L0N4_9LACO</name>
<dbReference type="UniPathway" id="UPA01057">
    <property type="reaction ID" value="UER00166"/>
</dbReference>
<dbReference type="EMBL" id="JXBZ01000002">
    <property type="protein sequence ID" value="KJY51141.1"/>
    <property type="molecule type" value="Genomic_DNA"/>
</dbReference>
<dbReference type="OrthoDB" id="9762242at2"/>
<comment type="function">
    <text evidence="5">Converts 2-succinylbenzoate (OSB) to 2-succinylbenzoyl-CoA (OSB-CoA).</text>
</comment>
<dbReference type="InterPro" id="IPR000873">
    <property type="entry name" value="AMP-dep_synth/lig_dom"/>
</dbReference>
<dbReference type="InterPro" id="IPR045851">
    <property type="entry name" value="AMP-bd_C_sf"/>
</dbReference>
<dbReference type="PROSITE" id="PS00455">
    <property type="entry name" value="AMP_BINDING"/>
    <property type="match status" value="1"/>
</dbReference>
<feature type="domain" description="AMP-binding enzyme C-terminal" evidence="7">
    <location>
        <begin position="391"/>
        <end position="465"/>
    </location>
</feature>
<proteinExistence type="inferred from homology"/>
<evidence type="ECO:0000256" key="4">
    <source>
        <dbReference type="ARBA" id="ARBA00022840"/>
    </source>
</evidence>
<dbReference type="InterPro" id="IPR025110">
    <property type="entry name" value="AMP-bd_C"/>
</dbReference>
<comment type="similarity">
    <text evidence="5">Belongs to the ATP-dependent AMP-binding enzyme family. MenE subfamily.</text>
</comment>
<dbReference type="PATRIC" id="fig|1218508.4.peg.191"/>